<dbReference type="EMBL" id="JARZFX010000001">
    <property type="protein sequence ID" value="MEC5422331.1"/>
    <property type="molecule type" value="Genomic_DNA"/>
</dbReference>
<dbReference type="PANTHER" id="PTHR40084:SF1">
    <property type="entry name" value="PHOSPHOTRANSFERASE"/>
    <property type="match status" value="1"/>
</dbReference>
<evidence type="ECO:0000313" key="2">
    <source>
        <dbReference type="Proteomes" id="UP001335737"/>
    </source>
</evidence>
<dbReference type="SUPFAM" id="SSF89550">
    <property type="entry name" value="PHP domain-like"/>
    <property type="match status" value="1"/>
</dbReference>
<dbReference type="InterPro" id="IPR016195">
    <property type="entry name" value="Pol/histidinol_Pase-like"/>
</dbReference>
<proteinExistence type="predicted"/>
<sequence>MLNSYFADMHIHIGRDMYDKPVKITGARSLTLTNILKESSRNKGINMIGVIDSHAPAVQLEIKQLIEEKKAYELSDGGIRFEAVTLLLGSEIEVYDEFCKGPIHVLCYFPTLETIEQFSEWLTTKMKNITLSSQRYYGTAKDLQYKVKELGGIFIPAHVFTPFKSLYGKGVNRSLREVLDPDLIDGIELGLSSDTAMADEISELHDYTFVSNSDAHSLAKIAREYQEIYMKEPSFKEFYWALHQVDDRKIKQNFGMNPQLGKYHTTVCNECLVSLSPDAERCSVCGSAKIIKGVYDRIQELKDAENKSRERPPYLYQVPLEYLPSLGKKTYEKLIYHFDTEMNVIHHTSLEQLKEVIPEKLAVSIIQMREGKLAIKAGGGGKYGTITPS</sequence>
<dbReference type="RefSeq" id="WP_327605898.1">
    <property type="nucleotide sequence ID" value="NZ_JARZFX010000001.1"/>
</dbReference>
<dbReference type="PANTHER" id="PTHR40084">
    <property type="entry name" value="PHOSPHOHYDROLASE, PHP FAMILY"/>
    <property type="match status" value="1"/>
</dbReference>
<keyword evidence="1" id="KW-0255">Endonuclease</keyword>
<dbReference type="GO" id="GO:0004519">
    <property type="term" value="F:endonuclease activity"/>
    <property type="evidence" value="ECO:0007669"/>
    <property type="project" value="UniProtKB-KW"/>
</dbReference>
<dbReference type="CDD" id="cd19067">
    <property type="entry name" value="PfuEndoQ-like"/>
    <property type="match status" value="1"/>
</dbReference>
<evidence type="ECO:0000313" key="1">
    <source>
        <dbReference type="EMBL" id="MEC5422331.1"/>
    </source>
</evidence>
<name>A0ABU6KAH0_9BACI</name>
<dbReference type="Gene3D" id="1.10.150.20">
    <property type="entry name" value="5' to 3' exonuclease, C-terminal subdomain"/>
    <property type="match status" value="1"/>
</dbReference>
<dbReference type="Gene3D" id="3.20.20.140">
    <property type="entry name" value="Metal-dependent hydrolases"/>
    <property type="match status" value="1"/>
</dbReference>
<protein>
    <submittedName>
        <fullName evidence="1">Endonuclease Q family protein</fullName>
    </submittedName>
</protein>
<gene>
    <name evidence="1" type="ORF">QGM71_02355</name>
</gene>
<accession>A0ABU6KAH0</accession>
<dbReference type="InterPro" id="IPR010994">
    <property type="entry name" value="RuvA_2-like"/>
</dbReference>
<reference evidence="1 2" key="1">
    <citation type="journal article" date="2024" name="Int. J. Syst. Evol. Microbiol.">
        <title>Virgibacillus tibetensis sp. nov., isolated from salt lake on the Tibetan Plateau of China.</title>
        <authorList>
            <person name="Phurbu D."/>
            <person name="Liu Z.-X."/>
            <person name="Wang R."/>
            <person name="Zheng Y.-Y."/>
            <person name="Liu H.-C."/>
            <person name="Zhou Y.-G."/>
            <person name="Yu Y.-J."/>
            <person name="Li A.-H."/>
        </authorList>
    </citation>
    <scope>NUCLEOTIDE SEQUENCE [LARGE SCALE GENOMIC DNA]</scope>
    <source>
        <strain evidence="1 2">C22-A2</strain>
    </source>
</reference>
<organism evidence="1 2">
    <name type="scientific">Virgibacillus tibetensis</name>
    <dbReference type="NCBI Taxonomy" id="3042313"/>
    <lineage>
        <taxon>Bacteria</taxon>
        <taxon>Bacillati</taxon>
        <taxon>Bacillota</taxon>
        <taxon>Bacilli</taxon>
        <taxon>Bacillales</taxon>
        <taxon>Bacillaceae</taxon>
        <taxon>Virgibacillus</taxon>
    </lineage>
</organism>
<keyword evidence="1" id="KW-0540">Nuclease</keyword>
<keyword evidence="1" id="KW-0378">Hydrolase</keyword>
<keyword evidence="2" id="KW-1185">Reference proteome</keyword>
<dbReference type="SUPFAM" id="SSF47781">
    <property type="entry name" value="RuvA domain 2-like"/>
    <property type="match status" value="1"/>
</dbReference>
<comment type="caution">
    <text evidence="1">The sequence shown here is derived from an EMBL/GenBank/DDBJ whole genome shotgun (WGS) entry which is preliminary data.</text>
</comment>
<dbReference type="Proteomes" id="UP001335737">
    <property type="component" value="Unassembled WGS sequence"/>
</dbReference>